<evidence type="ECO:0000313" key="3">
    <source>
        <dbReference type="Proteomes" id="UP000267858"/>
    </source>
</evidence>
<evidence type="ECO:0000313" key="2">
    <source>
        <dbReference type="EMBL" id="VEA06106.1"/>
    </source>
</evidence>
<proteinExistence type="predicted"/>
<dbReference type="PROSITE" id="PS51723">
    <property type="entry name" value="PEPTIDASE_M60"/>
    <property type="match status" value="1"/>
</dbReference>
<gene>
    <name evidence="2" type="ORF">NCTC5773_04067</name>
</gene>
<feature type="domain" description="Peptidase M60" evidence="1">
    <location>
        <begin position="29"/>
        <end position="230"/>
    </location>
</feature>
<name>A0A6D2GDZ4_SALER</name>
<accession>A0A6D2GDZ4</accession>
<organism evidence="2 3">
    <name type="scientific">Salmonella enterica subsp. salamae</name>
    <dbReference type="NCBI Taxonomy" id="59202"/>
    <lineage>
        <taxon>Bacteria</taxon>
        <taxon>Pseudomonadati</taxon>
        <taxon>Pseudomonadota</taxon>
        <taxon>Gammaproteobacteria</taxon>
        <taxon>Enterobacterales</taxon>
        <taxon>Enterobacteriaceae</taxon>
        <taxon>Salmonella</taxon>
    </lineage>
</organism>
<evidence type="ECO:0000259" key="1">
    <source>
        <dbReference type="PROSITE" id="PS51723"/>
    </source>
</evidence>
<dbReference type="InterPro" id="IPR031161">
    <property type="entry name" value="Peptidase_M60_dom"/>
</dbReference>
<reference evidence="2 3" key="1">
    <citation type="submission" date="2018-12" db="EMBL/GenBank/DDBJ databases">
        <authorList>
            <consortium name="Pathogen Informatics"/>
        </authorList>
    </citation>
    <scope>NUCLEOTIDE SEQUENCE [LARGE SCALE GENOMIC DNA]</scope>
    <source>
        <strain evidence="2 3">NCTC5773</strain>
    </source>
</reference>
<protein>
    <submittedName>
        <fullName evidence="2">Viral enhancin protein</fullName>
    </submittedName>
</protein>
<sequence>MTQEITLTCYSLPAAPGLDNIKFEKGREHDRQALGFILPANTQLQIRQPNNDAGNARLRLLCNDSAYEKSLTLNGNWQTISTTVDSVPFIDTLFFAQGGEFSVIYRQPASSKNLPHWRKGLSEDAFFQSWEEQASSFALLELDRVRFLLPWADRANVINAGITALDTYYTRVFDAYNDWTGLSDSPASPLNQNVANRYFIKADKHGRRLGLLSPLVVRANGCNVKPGVDR</sequence>
<dbReference type="Proteomes" id="UP000267858">
    <property type="component" value="Chromosome"/>
</dbReference>
<dbReference type="EMBL" id="LR134141">
    <property type="protein sequence ID" value="VEA06106.1"/>
    <property type="molecule type" value="Genomic_DNA"/>
</dbReference>
<dbReference type="AlphaFoldDB" id="A0A6D2GDZ4"/>